<comment type="caution">
    <text evidence="1">The sequence shown here is derived from an EMBL/GenBank/DDBJ whole genome shotgun (WGS) entry which is preliminary data.</text>
</comment>
<evidence type="ECO:0000313" key="1">
    <source>
        <dbReference type="EMBL" id="NIK87376.1"/>
    </source>
</evidence>
<dbReference type="AlphaFoldDB" id="A0A846MVI0"/>
<dbReference type="RefSeq" id="WP_167080929.1">
    <property type="nucleotide sequence ID" value="NZ_BAAADC010000001.1"/>
</dbReference>
<accession>A0A846MVI0</accession>
<proteinExistence type="predicted"/>
<protein>
    <submittedName>
        <fullName evidence="1">Uncharacterized protein</fullName>
    </submittedName>
</protein>
<dbReference type="EMBL" id="JAASRM010000001">
    <property type="protein sequence ID" value="NIK87376.1"/>
    <property type="molecule type" value="Genomic_DNA"/>
</dbReference>
<dbReference type="Proteomes" id="UP000570514">
    <property type="component" value="Unassembled WGS sequence"/>
</dbReference>
<reference evidence="1 2" key="1">
    <citation type="submission" date="2020-03" db="EMBL/GenBank/DDBJ databases">
        <title>Genomic Encyclopedia of Type Strains, Phase IV (KMG-IV): sequencing the most valuable type-strain genomes for metagenomic binning, comparative biology and taxonomic classification.</title>
        <authorList>
            <person name="Goeker M."/>
        </authorList>
    </citation>
    <scope>NUCLEOTIDE SEQUENCE [LARGE SCALE GENOMIC DNA]</scope>
    <source>
        <strain evidence="1 2">DSM 19867</strain>
    </source>
</reference>
<gene>
    <name evidence="1" type="ORF">FHS83_000694</name>
</gene>
<organism evidence="1 2">
    <name type="scientific">Rhizomicrobium palustre</name>
    <dbReference type="NCBI Taxonomy" id="189966"/>
    <lineage>
        <taxon>Bacteria</taxon>
        <taxon>Pseudomonadati</taxon>
        <taxon>Pseudomonadota</taxon>
        <taxon>Alphaproteobacteria</taxon>
        <taxon>Micropepsales</taxon>
        <taxon>Micropepsaceae</taxon>
        <taxon>Rhizomicrobium</taxon>
    </lineage>
</organism>
<keyword evidence="2" id="KW-1185">Reference proteome</keyword>
<sequence>MINREFTSDFKTRSRWRRWVIALSEKLTGRRGRTATRMASLLNEGQVPLLNNLERPACTDRLFTLCDKAPREGVALMADIA</sequence>
<evidence type="ECO:0000313" key="2">
    <source>
        <dbReference type="Proteomes" id="UP000570514"/>
    </source>
</evidence>
<name>A0A846MVI0_9PROT</name>